<dbReference type="Gene3D" id="3.10.350.10">
    <property type="entry name" value="LysM domain"/>
    <property type="match status" value="1"/>
</dbReference>
<dbReference type="Pfam" id="PF01476">
    <property type="entry name" value="LysM"/>
    <property type="match status" value="1"/>
</dbReference>
<dbReference type="OrthoDB" id="7630at10239"/>
<dbReference type="SUPFAM" id="SSF54106">
    <property type="entry name" value="LysM domain"/>
    <property type="match status" value="1"/>
</dbReference>
<proteinExistence type="predicted"/>
<organism evidence="2 3">
    <name type="scientific">Arthrobacter phage Brent</name>
    <dbReference type="NCBI Taxonomy" id="1701798"/>
    <lineage>
        <taxon>Viruses</taxon>
        <taxon>Duplodnaviria</taxon>
        <taxon>Heunggongvirae</taxon>
        <taxon>Uroviricota</taxon>
        <taxon>Caudoviricetes</taxon>
        <taxon>Berryhillviridae</taxon>
        <taxon>Jawnskivirus</taxon>
        <taxon>Jawnskivirus brent</taxon>
        <taxon>Marthavirus brent</taxon>
    </lineage>
</organism>
<accession>A0A0M4R3I1</accession>
<evidence type="ECO:0000313" key="2">
    <source>
        <dbReference type="EMBL" id="ALF01229.1"/>
    </source>
</evidence>
<dbReference type="InterPro" id="IPR018392">
    <property type="entry name" value="LysM"/>
</dbReference>
<reference evidence="2 3" key="1">
    <citation type="submission" date="2015-08" db="EMBL/GenBank/DDBJ databases">
        <authorList>
            <person name="London S.C."/>
            <person name="Barrett N.A."/>
            <person name="Buerkert T.R."/>
            <person name="Cautela J.A."/>
            <person name="Egan M.S."/>
            <person name="Erb J.E."/>
            <person name="Garrigan K.E."/>
            <person name="Hagan D.J."/>
            <person name="Hartwell M.C."/>
            <person name="Hyduchak K.M."/>
            <person name="Jacob A.E."/>
            <person name="Lamey M.E."/>
            <person name="Lindemann J.M."/>
            <person name="Martynyuk T."/>
            <person name="Mele F.E."/>
            <person name="Menninger J.E."/>
            <person name="Nabua C.T."/>
            <person name="Napoli C.K."/>
            <person name="Santiago L.M."/>
            <person name="Sweetman A.T."/>
            <person name="Weinstein J.L."/>
            <person name="Denigris D.M."/>
            <person name="King-Smith C."/>
            <person name="Lee-Soety J.Y."/>
            <person name="Delesalle V.A."/>
            <person name="Bradley K.W."/>
            <person name="Asai D.J."/>
            <person name="Bowman C.A."/>
            <person name="Russell D.A."/>
            <person name="Pope W.H."/>
            <person name="Jacobs-Sera D."/>
            <person name="Hendrix R.W."/>
            <person name="Hatfull G.F."/>
        </authorList>
    </citation>
    <scope>NUCLEOTIDE SEQUENCE [LARGE SCALE GENOMIC DNA]</scope>
</reference>
<gene>
    <name evidence="2" type="ORF">SEA_BRENT_18</name>
</gene>
<feature type="domain" description="LysM" evidence="1">
    <location>
        <begin position="169"/>
        <end position="219"/>
    </location>
</feature>
<dbReference type="PROSITE" id="PS51782">
    <property type="entry name" value="LYSM"/>
    <property type="match status" value="1"/>
</dbReference>
<name>A0A0M4R3I1_9CAUD</name>
<dbReference type="PANTHER" id="PTHR34700">
    <property type="entry name" value="POTASSIUM BINDING PROTEIN KBP"/>
    <property type="match status" value="1"/>
</dbReference>
<dbReference type="SMART" id="SM00257">
    <property type="entry name" value="LysM"/>
    <property type="match status" value="1"/>
</dbReference>
<dbReference type="InterPro" id="IPR052196">
    <property type="entry name" value="Bact_Kbp"/>
</dbReference>
<dbReference type="InterPro" id="IPR036779">
    <property type="entry name" value="LysM_dom_sf"/>
</dbReference>
<dbReference type="EMBL" id="KT365401">
    <property type="protein sequence ID" value="ALF01229.1"/>
    <property type="molecule type" value="Genomic_DNA"/>
</dbReference>
<protein>
    <submittedName>
        <fullName evidence="2">LysM-like peptidoglycan-binding protein</fullName>
    </submittedName>
</protein>
<keyword evidence="3" id="KW-1185">Reference proteome</keyword>
<evidence type="ECO:0000259" key="1">
    <source>
        <dbReference type="PROSITE" id="PS51782"/>
    </source>
</evidence>
<sequence>MVAVLVARSTSAHTMVVVKPDGGRVSMYSTPPKFKYSNVARFGQVEREGYKSITRKVGEGLATLSFTSSVYSLDHSQSIEHIAAQLTRLARDGVRVRFNSGSVEFQQAVWWYIKALDVDVTQLSSNNQASRISLDWELEEAVDVELNISKVVPPPPPPPAARPIGGNVREHRVVPGDTLWGIAARYLGNGARWPEIYNMNRAVVGGNPNLIFPGQVFKVPA</sequence>
<dbReference type="PANTHER" id="PTHR34700:SF4">
    <property type="entry name" value="PHAGE-LIKE ELEMENT PBSX PROTEIN XKDP"/>
    <property type="match status" value="1"/>
</dbReference>
<dbReference type="Proteomes" id="UP000226267">
    <property type="component" value="Segment"/>
</dbReference>
<dbReference type="CDD" id="cd00118">
    <property type="entry name" value="LysM"/>
    <property type="match status" value="1"/>
</dbReference>
<evidence type="ECO:0000313" key="3">
    <source>
        <dbReference type="Proteomes" id="UP000226267"/>
    </source>
</evidence>